<dbReference type="SMART" id="SM00671">
    <property type="entry name" value="SEL1"/>
    <property type="match status" value="5"/>
</dbReference>
<dbReference type="GO" id="GO:0009967">
    <property type="term" value="P:positive regulation of signal transduction"/>
    <property type="evidence" value="ECO:0007669"/>
    <property type="project" value="EnsemblFungi"/>
</dbReference>
<dbReference type="eggNOG" id="KOG1550">
    <property type="taxonomic scope" value="Eukaryota"/>
</dbReference>
<dbReference type="OMA" id="SHQPYLK"/>
<organism evidence="3 4">
    <name type="scientific">Tetrapisispora phaffii (strain ATCC 24235 / CBS 4417 / NBRC 1672 / NRRL Y-8282 / UCD 70-5)</name>
    <name type="common">Yeast</name>
    <name type="synonym">Fabospora phaffii</name>
    <dbReference type="NCBI Taxonomy" id="1071381"/>
    <lineage>
        <taxon>Eukaryota</taxon>
        <taxon>Fungi</taxon>
        <taxon>Dikarya</taxon>
        <taxon>Ascomycota</taxon>
        <taxon>Saccharomycotina</taxon>
        <taxon>Saccharomycetes</taxon>
        <taxon>Saccharomycetales</taxon>
        <taxon>Saccharomycetaceae</taxon>
        <taxon>Tetrapisispora</taxon>
    </lineage>
</organism>
<evidence type="ECO:0000256" key="1">
    <source>
        <dbReference type="ARBA" id="ARBA00022737"/>
    </source>
</evidence>
<dbReference type="RefSeq" id="XP_003684785.1">
    <property type="nucleotide sequence ID" value="XM_003684737.1"/>
</dbReference>
<accession>G8BRH5</accession>
<feature type="region of interest" description="Disordered" evidence="2">
    <location>
        <begin position="161"/>
        <end position="192"/>
    </location>
</feature>
<dbReference type="STRING" id="1071381.G8BRH5"/>
<dbReference type="PANTHER" id="PTHR46430:SF3">
    <property type="entry name" value="ACTIVATOR OF C KINASE PROTEIN 1"/>
    <property type="match status" value="1"/>
</dbReference>
<name>G8BRH5_TETPH</name>
<dbReference type="InterPro" id="IPR051726">
    <property type="entry name" value="Chitin_Synth_Reg"/>
</dbReference>
<evidence type="ECO:0000313" key="3">
    <source>
        <dbReference type="EMBL" id="CCE62351.1"/>
    </source>
</evidence>
<evidence type="ECO:0000256" key="2">
    <source>
        <dbReference type="SAM" id="MobiDB-lite"/>
    </source>
</evidence>
<evidence type="ECO:0000313" key="4">
    <source>
        <dbReference type="Proteomes" id="UP000005666"/>
    </source>
</evidence>
<dbReference type="Gene3D" id="1.25.40.10">
    <property type="entry name" value="Tetratricopeptide repeat domain"/>
    <property type="match status" value="2"/>
</dbReference>
<dbReference type="SUPFAM" id="SSF81901">
    <property type="entry name" value="HCP-like"/>
    <property type="match status" value="1"/>
</dbReference>
<dbReference type="InterPro" id="IPR011990">
    <property type="entry name" value="TPR-like_helical_dom_sf"/>
</dbReference>
<dbReference type="Pfam" id="PF08238">
    <property type="entry name" value="Sel1"/>
    <property type="match status" value="4"/>
</dbReference>
<dbReference type="GO" id="GO:0031505">
    <property type="term" value="P:fungal-type cell wall organization"/>
    <property type="evidence" value="ECO:0007669"/>
    <property type="project" value="EnsemblFungi"/>
</dbReference>
<dbReference type="KEGG" id="tpf:TPHA_0C01960"/>
<dbReference type="Proteomes" id="UP000005666">
    <property type="component" value="Chromosome 3"/>
</dbReference>
<dbReference type="PANTHER" id="PTHR46430">
    <property type="entry name" value="PROTEIN SKT5-RELATED"/>
    <property type="match status" value="1"/>
</dbReference>
<keyword evidence="4" id="KW-1185">Reference proteome</keyword>
<dbReference type="AlphaFoldDB" id="G8BRH5"/>
<dbReference type="OrthoDB" id="272077at2759"/>
<dbReference type="GeneID" id="11533952"/>
<feature type="compositionally biased region" description="Low complexity" evidence="2">
    <location>
        <begin position="174"/>
        <end position="191"/>
    </location>
</feature>
<evidence type="ECO:0008006" key="5">
    <source>
        <dbReference type="Google" id="ProtNLM"/>
    </source>
</evidence>
<proteinExistence type="predicted"/>
<keyword evidence="1" id="KW-0677">Repeat</keyword>
<dbReference type="InterPro" id="IPR006597">
    <property type="entry name" value="Sel1-like"/>
</dbReference>
<protein>
    <recommendedName>
        <fullName evidence="5">Activator of C kinase protein 1</fullName>
    </recommendedName>
</protein>
<dbReference type="EMBL" id="HE612858">
    <property type="protein sequence ID" value="CCE62351.1"/>
    <property type="molecule type" value="Genomic_DNA"/>
</dbReference>
<gene>
    <name evidence="3" type="primary">TPHA0C01960</name>
    <name evidence="3" type="ordered locus">TPHA_0C01960</name>
</gene>
<reference evidence="3 4" key="1">
    <citation type="journal article" date="2011" name="Proc. Natl. Acad. Sci. U.S.A.">
        <title>Evolutionary erosion of yeast sex chromosomes by mating-type switching accidents.</title>
        <authorList>
            <person name="Gordon J.L."/>
            <person name="Armisen D."/>
            <person name="Proux-Wera E."/>
            <person name="Oheigeartaigh S.S."/>
            <person name="Byrne K.P."/>
            <person name="Wolfe K.H."/>
        </authorList>
    </citation>
    <scope>NUCLEOTIDE SEQUENCE [LARGE SCALE GENOMIC DNA]</scope>
    <source>
        <strain evidence="4">ATCC 24235 / CBS 4417 / NBRC 1672 / NRRL Y-8282 / UCD 70-5</strain>
    </source>
</reference>
<sequence>MDYKYENSQYYDNQRYQNHMKEFPPNQQTNEVSPRINKNTKHTPYPIDDSIEVNHRAPVTGTNFPSKPHTYVTPVHTPVEQTFKMNSSQNSDAISNPSYFDANNQLGKPNNRTPVINQPSFNASSNSFASSETSIVTAPDMILSQPQSKPAMMKNPSRIQYERTPSDNEVPPTQTSNLNNTKNNNIKQSRNIDLSSYPPEAIDFYEIYKRTLDDSSNFTNEVQFKWCETLFEYAFKDSFISQYNINAERLTRKLTPEEVIKNQKIMIDHSFKVLSKLISNKYPKAIYLMATLYSHQPYLKIKDKNIIGRDDARAFELYQIAAKFNHSDSFYRAGICCEFERGISTDPSKGITREHMIQKAIGFYEKGALICQNKLCMYKLGMCYLYGLNNNINEVSRQRIIQPDVRLSVNWFEESGNSQSVYELAKIYEFDNLLSPIKKLLIDSNMHKDPSKSLRYYYKCATEFNHSLSQWKLGYCYENGYLNLPVCGEKSIAWYMKSVKTNPNAVAMLSIAGWYLTGCPNVLRPNLVESFTWVLKSCQLSDGKFSKAEFILGSYFEYGIGCKQDMNRAINRYEIASKLGHLRAKEKLRQYGIPV</sequence>
<dbReference type="HOGENOM" id="CLU_026113_0_0_1"/>